<keyword evidence="2" id="KW-1185">Reference proteome</keyword>
<name>A0A915K7W8_ROMCU</name>
<accession>A0A915K7W8</accession>
<protein>
    <submittedName>
        <fullName evidence="3">Uncharacterized protein</fullName>
    </submittedName>
</protein>
<dbReference type="Proteomes" id="UP000887565">
    <property type="component" value="Unplaced"/>
</dbReference>
<reference evidence="3" key="1">
    <citation type="submission" date="2022-11" db="UniProtKB">
        <authorList>
            <consortium name="WormBaseParasite"/>
        </authorList>
    </citation>
    <scope>IDENTIFICATION</scope>
</reference>
<dbReference type="AlphaFoldDB" id="A0A915K7W8"/>
<organism evidence="2 3">
    <name type="scientific">Romanomermis culicivorax</name>
    <name type="common">Nematode worm</name>
    <dbReference type="NCBI Taxonomy" id="13658"/>
    <lineage>
        <taxon>Eukaryota</taxon>
        <taxon>Metazoa</taxon>
        <taxon>Ecdysozoa</taxon>
        <taxon>Nematoda</taxon>
        <taxon>Enoplea</taxon>
        <taxon>Dorylaimia</taxon>
        <taxon>Mermithida</taxon>
        <taxon>Mermithoidea</taxon>
        <taxon>Mermithidae</taxon>
        <taxon>Romanomermis</taxon>
    </lineage>
</organism>
<dbReference type="WBParaSite" id="nRc.2.0.1.t34791-RA">
    <property type="protein sequence ID" value="nRc.2.0.1.t34791-RA"/>
    <property type="gene ID" value="nRc.2.0.1.g34791"/>
</dbReference>
<sequence>MRPSLDKALVKTASKNLENWPRNRGKMGEIWRRTGENWMKNGRKRNENRSKNRAARPRVAAGEPDGSP</sequence>
<evidence type="ECO:0000256" key="1">
    <source>
        <dbReference type="SAM" id="MobiDB-lite"/>
    </source>
</evidence>
<evidence type="ECO:0000313" key="2">
    <source>
        <dbReference type="Proteomes" id="UP000887565"/>
    </source>
</evidence>
<evidence type="ECO:0000313" key="3">
    <source>
        <dbReference type="WBParaSite" id="nRc.2.0.1.t34791-RA"/>
    </source>
</evidence>
<proteinExistence type="predicted"/>
<feature type="region of interest" description="Disordered" evidence="1">
    <location>
        <begin position="33"/>
        <end position="68"/>
    </location>
</feature>